<evidence type="ECO:0000259" key="1">
    <source>
        <dbReference type="Pfam" id="PF01610"/>
    </source>
</evidence>
<name>A0ABU0WQP6_9PROT</name>
<proteinExistence type="predicted"/>
<dbReference type="InterPro" id="IPR002560">
    <property type="entry name" value="Transposase_DDE"/>
</dbReference>
<feature type="domain" description="Transposase IS204/IS1001/IS1096/IS1165 DDE" evidence="1">
    <location>
        <begin position="11"/>
        <end position="80"/>
    </location>
</feature>
<gene>
    <name evidence="2" type="ORF">QSG27_28035</name>
</gene>
<protein>
    <submittedName>
        <fullName evidence="2">Transposase</fullName>
    </submittedName>
</protein>
<dbReference type="PANTHER" id="PTHR33498">
    <property type="entry name" value="TRANSPOSASE FOR INSERTION SEQUENCE ELEMENT IS1557"/>
    <property type="match status" value="1"/>
</dbReference>
<dbReference type="Proteomes" id="UP001227317">
    <property type="component" value="Unassembled WGS sequence"/>
</dbReference>
<reference evidence="2 3" key="1">
    <citation type="submission" date="2023-06" db="EMBL/GenBank/DDBJ databases">
        <title>Azospirillum isscasensis sp.nov, a bacterium isolated from rhizosphere soil of rice.</title>
        <authorList>
            <person name="Wang H."/>
        </authorList>
    </citation>
    <scope>NUCLEOTIDE SEQUENCE [LARGE SCALE GENOMIC DNA]</scope>
    <source>
        <strain evidence="2 3">C340-1</strain>
    </source>
</reference>
<evidence type="ECO:0000313" key="2">
    <source>
        <dbReference type="EMBL" id="MDQ2106570.1"/>
    </source>
</evidence>
<accession>A0ABU0WQP6</accession>
<organism evidence="2 3">
    <name type="scientific">Azospirillum isscasi</name>
    <dbReference type="NCBI Taxonomy" id="3053926"/>
    <lineage>
        <taxon>Bacteria</taxon>
        <taxon>Pseudomonadati</taxon>
        <taxon>Pseudomonadota</taxon>
        <taxon>Alphaproteobacteria</taxon>
        <taxon>Rhodospirillales</taxon>
        <taxon>Azospirillaceae</taxon>
        <taxon>Azospirillum</taxon>
    </lineage>
</organism>
<dbReference type="PANTHER" id="PTHR33498:SF1">
    <property type="entry name" value="TRANSPOSASE FOR INSERTION SEQUENCE ELEMENT IS1557"/>
    <property type="match status" value="1"/>
</dbReference>
<dbReference type="InterPro" id="IPR047951">
    <property type="entry name" value="Transpos_ISL3"/>
</dbReference>
<evidence type="ECO:0000313" key="3">
    <source>
        <dbReference type="Proteomes" id="UP001227317"/>
    </source>
</evidence>
<sequence>MGSDARPANPSAVLDTWLTDALSCGIPAIETFAVGVRQDEAAVKAALIMPWSSGQAEGQVNKLKLIKRQMYGRANLDLLRRHVLLAA</sequence>
<comment type="caution">
    <text evidence="2">The sequence shown here is derived from an EMBL/GenBank/DDBJ whole genome shotgun (WGS) entry which is preliminary data.</text>
</comment>
<keyword evidence="3" id="KW-1185">Reference proteome</keyword>
<dbReference type="Pfam" id="PF01610">
    <property type="entry name" value="DDE_Tnp_ISL3"/>
    <property type="match status" value="1"/>
</dbReference>
<dbReference type="EMBL" id="JAUJFI010000276">
    <property type="protein sequence ID" value="MDQ2106570.1"/>
    <property type="molecule type" value="Genomic_DNA"/>
</dbReference>